<protein>
    <submittedName>
        <fullName evidence="1">Uncharacterized protein</fullName>
    </submittedName>
</protein>
<organism evidence="1 2">
    <name type="scientific">Nocardioides flavescens</name>
    <dbReference type="NCBI Taxonomy" id="2691959"/>
    <lineage>
        <taxon>Bacteria</taxon>
        <taxon>Bacillati</taxon>
        <taxon>Actinomycetota</taxon>
        <taxon>Actinomycetes</taxon>
        <taxon>Propionibacteriales</taxon>
        <taxon>Nocardioidaceae</taxon>
        <taxon>Nocardioides</taxon>
    </lineage>
</organism>
<evidence type="ECO:0000313" key="2">
    <source>
        <dbReference type="Proteomes" id="UP000473325"/>
    </source>
</evidence>
<comment type="caution">
    <text evidence="1">The sequence shown here is derived from an EMBL/GenBank/DDBJ whole genome shotgun (WGS) entry which is preliminary data.</text>
</comment>
<dbReference type="RefSeq" id="WP_160875309.1">
    <property type="nucleotide sequence ID" value="NZ_WUEK01000002.1"/>
</dbReference>
<dbReference type="Proteomes" id="UP000473325">
    <property type="component" value="Unassembled WGS sequence"/>
</dbReference>
<gene>
    <name evidence="1" type="ORF">GRQ65_03775</name>
</gene>
<proteinExistence type="predicted"/>
<reference evidence="1 2" key="1">
    <citation type="submission" date="2019-12" db="EMBL/GenBank/DDBJ databases">
        <authorList>
            <person name="Kun Z."/>
        </authorList>
    </citation>
    <scope>NUCLEOTIDE SEQUENCE [LARGE SCALE GENOMIC DNA]</scope>
    <source>
        <strain evidence="1 2">YIM 123512</strain>
    </source>
</reference>
<sequence length="144" mass="15174">MARPHHPDACEALATVLDELSHLPPRQLLAALGSRVAGVPAHGPLVLPALVAGGRDRLRGGGFLPELRDHTAGQARHFAGIARSVTVLGAGATRWASVHVRRDAADTPDGRLTDLAVLFASRLLDGTLAPDDAGDWVRRHVCGR</sequence>
<name>A0A6L7F158_9ACTN</name>
<dbReference type="EMBL" id="WUEK01000002">
    <property type="protein sequence ID" value="MXG88664.1"/>
    <property type="molecule type" value="Genomic_DNA"/>
</dbReference>
<accession>A0A6L7F158</accession>
<keyword evidence="2" id="KW-1185">Reference proteome</keyword>
<dbReference type="AlphaFoldDB" id="A0A6L7F158"/>
<evidence type="ECO:0000313" key="1">
    <source>
        <dbReference type="EMBL" id="MXG88664.1"/>
    </source>
</evidence>